<dbReference type="Gene3D" id="3.30.1490.480">
    <property type="entry name" value="Endolytic murein transglycosylase"/>
    <property type="match status" value="1"/>
</dbReference>
<dbReference type="EMBL" id="UOFY01000017">
    <property type="protein sequence ID" value="VAX07572.1"/>
    <property type="molecule type" value="Genomic_DNA"/>
</dbReference>
<keyword evidence="4" id="KW-0472">Membrane</keyword>
<evidence type="ECO:0000256" key="1">
    <source>
        <dbReference type="ARBA" id="ARBA00022475"/>
    </source>
</evidence>
<sequence length="347" mass="39452">MSRLLYRFITLSILSAALGGSWLWNDYRLYLQTPMNDQPLNYTLEPGANLTQVVRDLAGQGLIIKPRYLLFYARLQGNANHIGTGEYRIKTGTTPAEFYQQLVAGKVRQHALTIVEGWSFRQMMDALNAHPQIKHTLAQATDAEIMAAINHVDEHPEGRFLPDTWHFPRGMSDVDFLRRAYAAMQIYLVQEWATRAVDLPLKTPYEALILASIVEKETGLASERPTIAGVFTRRLQKRIRLQTDPTVIYGMGARYKGNIRRSDLKRDTPYNTYRHHGLPPTPIALPGRAAIHAALHPESGKALYFVSRGDGSHYFSATLEEHNRAVIKYQLKGRKRSFSSYKSKDKK</sequence>
<reference evidence="7" key="1">
    <citation type="submission" date="2018-06" db="EMBL/GenBank/DDBJ databases">
        <authorList>
            <person name="Zhirakovskaya E."/>
        </authorList>
    </citation>
    <scope>NUCLEOTIDE SEQUENCE</scope>
</reference>
<dbReference type="Gene3D" id="3.30.160.60">
    <property type="entry name" value="Classic Zinc Finger"/>
    <property type="match status" value="1"/>
</dbReference>
<evidence type="ECO:0000256" key="3">
    <source>
        <dbReference type="ARBA" id="ARBA00022989"/>
    </source>
</evidence>
<evidence type="ECO:0000256" key="4">
    <source>
        <dbReference type="ARBA" id="ARBA00023136"/>
    </source>
</evidence>
<evidence type="ECO:0000313" key="7">
    <source>
        <dbReference type="EMBL" id="VAX07572.1"/>
    </source>
</evidence>
<keyword evidence="5" id="KW-0456">Lyase</keyword>
<protein>
    <submittedName>
        <fullName evidence="7">FIG004453: protein YceG like</fullName>
    </submittedName>
</protein>
<proteinExistence type="inferred from homology"/>
<evidence type="ECO:0000256" key="6">
    <source>
        <dbReference type="ARBA" id="ARBA00023316"/>
    </source>
</evidence>
<gene>
    <name evidence="7" type="ORF">MNBD_GAMMA25-410</name>
</gene>
<keyword evidence="6" id="KW-0961">Cell wall biogenesis/degradation</keyword>
<keyword evidence="1" id="KW-1003">Cell membrane</keyword>
<dbReference type="NCBIfam" id="TIGR00247">
    <property type="entry name" value="endolytic transglycosylase MltG"/>
    <property type="match status" value="1"/>
</dbReference>
<dbReference type="PANTHER" id="PTHR30518">
    <property type="entry name" value="ENDOLYTIC MUREIN TRANSGLYCOSYLASE"/>
    <property type="match status" value="1"/>
</dbReference>
<dbReference type="HAMAP" id="MF_02065">
    <property type="entry name" value="MltG"/>
    <property type="match status" value="1"/>
</dbReference>
<dbReference type="GO" id="GO:0016829">
    <property type="term" value="F:lyase activity"/>
    <property type="evidence" value="ECO:0007669"/>
    <property type="project" value="UniProtKB-KW"/>
</dbReference>
<dbReference type="PANTHER" id="PTHR30518:SF2">
    <property type="entry name" value="ENDOLYTIC MUREIN TRANSGLYCOSYLASE"/>
    <property type="match status" value="1"/>
</dbReference>
<evidence type="ECO:0000256" key="2">
    <source>
        <dbReference type="ARBA" id="ARBA00022692"/>
    </source>
</evidence>
<dbReference type="CDD" id="cd08010">
    <property type="entry name" value="MltG_like"/>
    <property type="match status" value="1"/>
</dbReference>
<name>A0A3B1AUZ9_9ZZZZ</name>
<dbReference type="AlphaFoldDB" id="A0A3B1AUZ9"/>
<accession>A0A3B1AUZ9</accession>
<dbReference type="InterPro" id="IPR003770">
    <property type="entry name" value="MLTG-like"/>
</dbReference>
<dbReference type="Pfam" id="PF02618">
    <property type="entry name" value="YceG"/>
    <property type="match status" value="1"/>
</dbReference>
<keyword evidence="2" id="KW-0812">Transmembrane</keyword>
<keyword evidence="3" id="KW-1133">Transmembrane helix</keyword>
<evidence type="ECO:0000256" key="5">
    <source>
        <dbReference type="ARBA" id="ARBA00023239"/>
    </source>
</evidence>
<organism evidence="7">
    <name type="scientific">hydrothermal vent metagenome</name>
    <dbReference type="NCBI Taxonomy" id="652676"/>
    <lineage>
        <taxon>unclassified sequences</taxon>
        <taxon>metagenomes</taxon>
        <taxon>ecological metagenomes</taxon>
    </lineage>
</organism>
<dbReference type="GO" id="GO:0071555">
    <property type="term" value="P:cell wall organization"/>
    <property type="evidence" value="ECO:0007669"/>
    <property type="project" value="UniProtKB-KW"/>
</dbReference>